<accession>A0A4Q1D1A2</accession>
<dbReference type="NCBIfam" id="TIGR03833">
    <property type="entry name" value="YwbE family protein"/>
    <property type="match status" value="1"/>
</dbReference>
<sequence>MSGRYRNEIYPGLEVAIILKKDQRSGKLTYGVVKDLLTSAPFHSRGIKVRLEDGQIGRVAQIGLPGEADDAD</sequence>
<dbReference type="PANTHER" id="PTHR40069:SF1">
    <property type="entry name" value="YWBE PROTEIN"/>
    <property type="match status" value="1"/>
</dbReference>
<dbReference type="OrthoDB" id="9804519at2"/>
<gene>
    <name evidence="1" type="ORF">ESB13_21675</name>
</gene>
<dbReference type="Proteomes" id="UP000290545">
    <property type="component" value="Unassembled WGS sequence"/>
</dbReference>
<keyword evidence="2" id="KW-1185">Reference proteome</keyword>
<evidence type="ECO:0000313" key="2">
    <source>
        <dbReference type="Proteomes" id="UP000290545"/>
    </source>
</evidence>
<dbReference type="EMBL" id="SDHZ01000005">
    <property type="protein sequence ID" value="RXK80775.1"/>
    <property type="molecule type" value="Genomic_DNA"/>
</dbReference>
<reference evidence="1 2" key="1">
    <citation type="submission" date="2019-01" db="EMBL/GenBank/DDBJ databases">
        <title>Filimonas sp. strain TTM-71.</title>
        <authorList>
            <person name="Chen W.-M."/>
        </authorList>
    </citation>
    <scope>NUCLEOTIDE SEQUENCE [LARGE SCALE GENOMIC DNA]</scope>
    <source>
        <strain evidence="1 2">TTM-71</strain>
    </source>
</reference>
<comment type="caution">
    <text evidence="1">The sequence shown here is derived from an EMBL/GenBank/DDBJ whole genome shotgun (WGS) entry which is preliminary data.</text>
</comment>
<dbReference type="PANTHER" id="PTHR40069">
    <property type="entry name" value="YWBE PROTEIN"/>
    <property type="match status" value="1"/>
</dbReference>
<dbReference type="AlphaFoldDB" id="A0A4Q1D1A2"/>
<proteinExistence type="predicted"/>
<dbReference type="RefSeq" id="WP_129005809.1">
    <property type="nucleotide sequence ID" value="NZ_SDHZ01000005.1"/>
</dbReference>
<name>A0A4Q1D1A2_9BACT</name>
<organism evidence="1 2">
    <name type="scientific">Filimonas effusa</name>
    <dbReference type="NCBI Taxonomy" id="2508721"/>
    <lineage>
        <taxon>Bacteria</taxon>
        <taxon>Pseudomonadati</taxon>
        <taxon>Bacteroidota</taxon>
        <taxon>Chitinophagia</taxon>
        <taxon>Chitinophagales</taxon>
        <taxon>Chitinophagaceae</taxon>
        <taxon>Filimonas</taxon>
    </lineage>
</organism>
<dbReference type="InterPro" id="IPR019240">
    <property type="entry name" value="DUF2196"/>
</dbReference>
<evidence type="ECO:0000313" key="1">
    <source>
        <dbReference type="EMBL" id="RXK80775.1"/>
    </source>
</evidence>
<protein>
    <submittedName>
        <fullName evidence="1">YwbE family protein</fullName>
    </submittedName>
</protein>
<dbReference type="Pfam" id="PF09962">
    <property type="entry name" value="DUF2196"/>
    <property type="match status" value="1"/>
</dbReference>